<sequence>MMNSRSEQTFRHLHNAILSNLNNMLQPRPYFKRGNNEVLNNCKEKYSTFVMASFTCENQQCSKTGWKSGKVGILIRGYQNNGYHAIVFNQRCATCKQLGDLKLDQSSYIDRVSYRLKKWAGIDMGRPEWREKKDTPPHKSHLCEGCGRGYCERSGASLY</sequence>
<dbReference type="InterPro" id="IPR027377">
    <property type="entry name" value="ZAR1/RTP1-5-like_Znf-3CxxC"/>
</dbReference>
<evidence type="ECO:0000259" key="4">
    <source>
        <dbReference type="SMART" id="SM01328"/>
    </source>
</evidence>
<dbReference type="AlphaFoldDB" id="A0AA40AX75"/>
<comment type="caution">
    <text evidence="5">The sequence shown here is derived from an EMBL/GenBank/DDBJ whole genome shotgun (WGS) entry which is preliminary data.</text>
</comment>
<evidence type="ECO:0000313" key="5">
    <source>
        <dbReference type="EMBL" id="KAK0723623.1"/>
    </source>
</evidence>
<evidence type="ECO:0000256" key="1">
    <source>
        <dbReference type="ARBA" id="ARBA00022723"/>
    </source>
</evidence>
<protein>
    <submittedName>
        <fullName evidence="5">Zinc-binding domain-containing protein</fullName>
    </submittedName>
</protein>
<keyword evidence="1" id="KW-0479">Metal-binding</keyword>
<feature type="domain" description="3CxxC-type" evidence="4">
    <location>
        <begin position="49"/>
        <end position="149"/>
    </location>
</feature>
<organism evidence="5 6">
    <name type="scientific">Apiosordaria backusii</name>
    <dbReference type="NCBI Taxonomy" id="314023"/>
    <lineage>
        <taxon>Eukaryota</taxon>
        <taxon>Fungi</taxon>
        <taxon>Dikarya</taxon>
        <taxon>Ascomycota</taxon>
        <taxon>Pezizomycotina</taxon>
        <taxon>Sordariomycetes</taxon>
        <taxon>Sordariomycetidae</taxon>
        <taxon>Sordariales</taxon>
        <taxon>Lasiosphaeriaceae</taxon>
        <taxon>Apiosordaria</taxon>
    </lineage>
</organism>
<evidence type="ECO:0000313" key="6">
    <source>
        <dbReference type="Proteomes" id="UP001172159"/>
    </source>
</evidence>
<gene>
    <name evidence="5" type="ORF">B0T21DRAFT_372086</name>
</gene>
<dbReference type="Pfam" id="PF13695">
    <property type="entry name" value="Zn_ribbon_3CxxC"/>
    <property type="match status" value="1"/>
</dbReference>
<evidence type="ECO:0000256" key="2">
    <source>
        <dbReference type="ARBA" id="ARBA00022771"/>
    </source>
</evidence>
<dbReference type="SMART" id="SM01328">
    <property type="entry name" value="zf-3CxxC"/>
    <property type="match status" value="1"/>
</dbReference>
<keyword evidence="3" id="KW-0862">Zinc</keyword>
<reference evidence="5" key="1">
    <citation type="submission" date="2023-06" db="EMBL/GenBank/DDBJ databases">
        <title>Genome-scale phylogeny and comparative genomics of the fungal order Sordariales.</title>
        <authorList>
            <consortium name="Lawrence Berkeley National Laboratory"/>
            <person name="Hensen N."/>
            <person name="Bonometti L."/>
            <person name="Westerberg I."/>
            <person name="Brannstrom I.O."/>
            <person name="Guillou S."/>
            <person name="Cros-Aarteil S."/>
            <person name="Calhoun S."/>
            <person name="Haridas S."/>
            <person name="Kuo A."/>
            <person name="Mondo S."/>
            <person name="Pangilinan J."/>
            <person name="Riley R."/>
            <person name="Labutti K."/>
            <person name="Andreopoulos B."/>
            <person name="Lipzen A."/>
            <person name="Chen C."/>
            <person name="Yanf M."/>
            <person name="Daum C."/>
            <person name="Ng V."/>
            <person name="Clum A."/>
            <person name="Steindorff A."/>
            <person name="Ohm R."/>
            <person name="Martin F."/>
            <person name="Silar P."/>
            <person name="Natvig D."/>
            <person name="Lalanne C."/>
            <person name="Gautier V."/>
            <person name="Ament-Velasquez S.L."/>
            <person name="Kruys A."/>
            <person name="Hutchinson M.I."/>
            <person name="Powell A.J."/>
            <person name="Barry K."/>
            <person name="Miller A.N."/>
            <person name="Grigoriev I.V."/>
            <person name="Debuchy R."/>
            <person name="Gladieux P."/>
            <person name="Thoren M.H."/>
            <person name="Johannesson H."/>
        </authorList>
    </citation>
    <scope>NUCLEOTIDE SEQUENCE</scope>
    <source>
        <strain evidence="5">CBS 540.89</strain>
    </source>
</reference>
<dbReference type="EMBL" id="JAUKTV010000011">
    <property type="protein sequence ID" value="KAK0723623.1"/>
    <property type="molecule type" value="Genomic_DNA"/>
</dbReference>
<keyword evidence="6" id="KW-1185">Reference proteome</keyword>
<evidence type="ECO:0000256" key="3">
    <source>
        <dbReference type="ARBA" id="ARBA00022833"/>
    </source>
</evidence>
<dbReference type="Proteomes" id="UP001172159">
    <property type="component" value="Unassembled WGS sequence"/>
</dbReference>
<dbReference type="GO" id="GO:0008270">
    <property type="term" value="F:zinc ion binding"/>
    <property type="evidence" value="ECO:0007669"/>
    <property type="project" value="UniProtKB-KW"/>
</dbReference>
<accession>A0AA40AX75</accession>
<name>A0AA40AX75_9PEZI</name>
<proteinExistence type="predicted"/>
<keyword evidence="2" id="KW-0863">Zinc-finger</keyword>